<reference evidence="1 2" key="1">
    <citation type="journal article" date="2018" name="Mol. Plant">
        <title>The genome of Artemisia annua provides insight into the evolution of Asteraceae family and artemisinin biosynthesis.</title>
        <authorList>
            <person name="Shen Q."/>
            <person name="Zhang L."/>
            <person name="Liao Z."/>
            <person name="Wang S."/>
            <person name="Yan T."/>
            <person name="Shi P."/>
            <person name="Liu M."/>
            <person name="Fu X."/>
            <person name="Pan Q."/>
            <person name="Wang Y."/>
            <person name="Lv Z."/>
            <person name="Lu X."/>
            <person name="Zhang F."/>
            <person name="Jiang W."/>
            <person name="Ma Y."/>
            <person name="Chen M."/>
            <person name="Hao X."/>
            <person name="Li L."/>
            <person name="Tang Y."/>
            <person name="Lv G."/>
            <person name="Zhou Y."/>
            <person name="Sun X."/>
            <person name="Brodelius P.E."/>
            <person name="Rose J.K.C."/>
            <person name="Tang K."/>
        </authorList>
    </citation>
    <scope>NUCLEOTIDE SEQUENCE [LARGE SCALE GENOMIC DNA]</scope>
    <source>
        <strain evidence="2">cv. Huhao1</strain>
        <tissue evidence="1">Leaf</tissue>
    </source>
</reference>
<dbReference type="STRING" id="35608.A0A2U1LC56"/>
<protein>
    <submittedName>
        <fullName evidence="1">Fibrillarin</fullName>
    </submittedName>
</protein>
<sequence>MTGLLVMKSFDLGDCEGKDWVGWVLNAKWETLFANCIDSTVPTVAVFASEVKKLQAELFKPMKQQQFIDESFDIMMLLLTFVSELRYNLIDCKRQER</sequence>
<keyword evidence="2" id="KW-1185">Reference proteome</keyword>
<accession>A0A2U1LC56</accession>
<dbReference type="EMBL" id="PKPP01010224">
    <property type="protein sequence ID" value="PWA46578.1"/>
    <property type="molecule type" value="Genomic_DNA"/>
</dbReference>
<evidence type="ECO:0000313" key="2">
    <source>
        <dbReference type="Proteomes" id="UP000245207"/>
    </source>
</evidence>
<dbReference type="OrthoDB" id="1747745at2759"/>
<comment type="caution">
    <text evidence="1">The sequence shown here is derived from an EMBL/GenBank/DDBJ whole genome shotgun (WGS) entry which is preliminary data.</text>
</comment>
<evidence type="ECO:0000313" key="1">
    <source>
        <dbReference type="EMBL" id="PWA46578.1"/>
    </source>
</evidence>
<dbReference type="AlphaFoldDB" id="A0A2U1LC56"/>
<gene>
    <name evidence="1" type="ORF">CTI12_AA507370</name>
</gene>
<proteinExistence type="predicted"/>
<dbReference type="Proteomes" id="UP000245207">
    <property type="component" value="Unassembled WGS sequence"/>
</dbReference>
<name>A0A2U1LC56_ARTAN</name>
<organism evidence="1 2">
    <name type="scientific">Artemisia annua</name>
    <name type="common">Sweet wormwood</name>
    <dbReference type="NCBI Taxonomy" id="35608"/>
    <lineage>
        <taxon>Eukaryota</taxon>
        <taxon>Viridiplantae</taxon>
        <taxon>Streptophyta</taxon>
        <taxon>Embryophyta</taxon>
        <taxon>Tracheophyta</taxon>
        <taxon>Spermatophyta</taxon>
        <taxon>Magnoliopsida</taxon>
        <taxon>eudicotyledons</taxon>
        <taxon>Gunneridae</taxon>
        <taxon>Pentapetalae</taxon>
        <taxon>asterids</taxon>
        <taxon>campanulids</taxon>
        <taxon>Asterales</taxon>
        <taxon>Asteraceae</taxon>
        <taxon>Asteroideae</taxon>
        <taxon>Anthemideae</taxon>
        <taxon>Artemisiinae</taxon>
        <taxon>Artemisia</taxon>
    </lineage>
</organism>